<feature type="transmembrane region" description="Helical" evidence="1">
    <location>
        <begin position="20"/>
        <end position="40"/>
    </location>
</feature>
<keyword evidence="1" id="KW-0472">Membrane</keyword>
<dbReference type="GO" id="GO:0016020">
    <property type="term" value="C:membrane"/>
    <property type="evidence" value="ECO:0007669"/>
    <property type="project" value="UniProtKB-SubCell"/>
</dbReference>
<feature type="transmembrane region" description="Helical" evidence="1">
    <location>
        <begin position="112"/>
        <end position="134"/>
    </location>
</feature>
<evidence type="ECO:0008006" key="4">
    <source>
        <dbReference type="Google" id="ProtNLM"/>
    </source>
</evidence>
<dbReference type="AlphaFoldDB" id="A0A857DDW7"/>
<evidence type="ECO:0000313" key="2">
    <source>
        <dbReference type="EMBL" id="QGZ99443.1"/>
    </source>
</evidence>
<evidence type="ECO:0000256" key="1">
    <source>
        <dbReference type="SAM" id="Phobius"/>
    </source>
</evidence>
<keyword evidence="1" id="KW-0812">Transmembrane</keyword>
<organism evidence="2 3">
    <name type="scientific">Dehalobacter restrictus</name>
    <dbReference type="NCBI Taxonomy" id="55583"/>
    <lineage>
        <taxon>Bacteria</taxon>
        <taxon>Bacillati</taxon>
        <taxon>Bacillota</taxon>
        <taxon>Clostridia</taxon>
        <taxon>Eubacteriales</taxon>
        <taxon>Desulfitobacteriaceae</taxon>
        <taxon>Dehalobacter</taxon>
    </lineage>
</organism>
<protein>
    <recommendedName>
        <fullName evidence="4">Holin</fullName>
    </recommendedName>
</protein>
<dbReference type="Proteomes" id="UP000430508">
    <property type="component" value="Chromosome"/>
</dbReference>
<name>A0A857DDW7_9FIRM</name>
<proteinExistence type="predicted"/>
<sequence length="199" mass="22371">MDYIHQFVNLFDKFKELSVVAWLCAVLVAAATAYGNLIGYDNGTNNAINFIIFLVISDFITRIIAQLILANKTFEKKKKEFFLLSFFRLIIYAHKTKAISSHAFFKGFFVKVLAYTILLAIAQFASCITNISILSSISTIIYGGIILTDIISNLENLIDCGFTQASGFLSIFKKKAIQFEDETEDIVTTDITESNNNER</sequence>
<keyword evidence="1" id="KW-1133">Transmembrane helix</keyword>
<gene>
    <name evidence="2" type="ORF">GQ588_01560</name>
</gene>
<reference evidence="2 3" key="1">
    <citation type="submission" date="2019-12" db="EMBL/GenBank/DDBJ databases">
        <title>Sequence classification of anaerobic respiratory reductive dehalogenases: First we see many, then we see few.</title>
        <authorList>
            <person name="Molenda O."/>
            <person name="Puentes Jacome L.A."/>
            <person name="Cao X."/>
            <person name="Nesbo C.L."/>
            <person name="Tang S."/>
            <person name="Morson N."/>
            <person name="Patron J."/>
            <person name="Lomheim L."/>
            <person name="Wishart D.S."/>
            <person name="Edwards E.A."/>
        </authorList>
    </citation>
    <scope>NUCLEOTIDE SEQUENCE [LARGE SCALE GENOMIC DNA]</scope>
    <source>
        <strain evidence="2 3">12DCA</strain>
    </source>
</reference>
<dbReference type="RefSeq" id="WP_158208131.1">
    <property type="nucleotide sequence ID" value="NZ_CP046996.1"/>
</dbReference>
<evidence type="ECO:0000313" key="3">
    <source>
        <dbReference type="Proteomes" id="UP000430508"/>
    </source>
</evidence>
<accession>A0A857DDW7</accession>
<dbReference type="EMBL" id="CP046996">
    <property type="protein sequence ID" value="QGZ99443.1"/>
    <property type="molecule type" value="Genomic_DNA"/>
</dbReference>
<feature type="transmembrane region" description="Helical" evidence="1">
    <location>
        <begin position="46"/>
        <end position="69"/>
    </location>
</feature>